<dbReference type="EMBL" id="CP003056">
    <property type="protein sequence ID" value="AEP01523.1"/>
    <property type="molecule type" value="Genomic_DNA"/>
</dbReference>
<dbReference type="Pfam" id="PF00392">
    <property type="entry name" value="GntR"/>
    <property type="match status" value="1"/>
</dbReference>
<dbReference type="RefSeq" id="WP_014097590.1">
    <property type="nucleotide sequence ID" value="NC_016023.1"/>
</dbReference>
<dbReference type="Gene3D" id="3.40.50.2300">
    <property type="match status" value="2"/>
</dbReference>
<sequence>MTHTGFLVLFLCKGIRVIMIRTNIERKLDYATVATQITNFIFLPDMYVTIIADLLSSSILEKETYMNMSKKYEKIKQDIREKILTEEYKVSEKLPTESELMEMYQVSRFTVRRAIDELEKENFVYRIQGGGIFVDDWKGKPQTVMKNKTIGLITTYISDYIFPNIITGIDNYVSNYGYSILITNTQNNPEKERKSLSNLLSNKISGLIIEPTKSALSNTNKSIYDNIKSLGIPMLFINAVYDDMNIPYLVMDDLKTGEMVTDYLISLGHKKIVGIFKVDDKQGIHRMNGYIKAFQKHPEISNMGEIMMYQTEENKINLFKKLHTILSRPEFAPTAIVCYNDQLAIQVMNFVKEIGLNVPKDLSVIGVDDYQFSKFINPALTTVRHPQEKMGLDAGKMIIDMLNKQPVTSKIYEPELVKRDSVKPLDHSNDNWTEKNREEKAICDNDE</sequence>
<dbReference type="InterPro" id="IPR028082">
    <property type="entry name" value="Peripla_BP_I"/>
</dbReference>
<dbReference type="PANTHER" id="PTHR30146:SF150">
    <property type="entry name" value="ARABINOSE METABOLISM TRANSCRIPTIONAL REPRESSOR"/>
    <property type="match status" value="1"/>
</dbReference>
<proteinExistence type="predicted"/>
<evidence type="ECO:0000256" key="2">
    <source>
        <dbReference type="ARBA" id="ARBA00023125"/>
    </source>
</evidence>
<keyword evidence="2" id="KW-0238">DNA-binding</keyword>
<keyword evidence="1" id="KW-0805">Transcription regulation</keyword>
<protein>
    <submittedName>
        <fullName evidence="6">Transcriptional regulator, GntR family with LacI sensor</fullName>
    </submittedName>
</protein>
<dbReference type="Proteomes" id="UP000009283">
    <property type="component" value="Chromosome"/>
</dbReference>
<dbReference type="AlphaFoldDB" id="G2TLS0"/>
<accession>G2TLS0</accession>
<dbReference type="PANTHER" id="PTHR30146">
    <property type="entry name" value="LACI-RELATED TRANSCRIPTIONAL REPRESSOR"/>
    <property type="match status" value="1"/>
</dbReference>
<dbReference type="InterPro" id="IPR000524">
    <property type="entry name" value="Tscrpt_reg_HTH_GntR"/>
</dbReference>
<dbReference type="SMART" id="SM00345">
    <property type="entry name" value="HTH_GNTR"/>
    <property type="match status" value="1"/>
</dbReference>
<dbReference type="Pfam" id="PF13377">
    <property type="entry name" value="Peripla_BP_3"/>
    <property type="match status" value="1"/>
</dbReference>
<feature type="domain" description="HTH gntR-type" evidence="5">
    <location>
        <begin position="69"/>
        <end position="137"/>
    </location>
</feature>
<dbReference type="SUPFAM" id="SSF53822">
    <property type="entry name" value="Periplasmic binding protein-like I"/>
    <property type="match status" value="1"/>
</dbReference>
<dbReference type="CDD" id="cd07377">
    <property type="entry name" value="WHTH_GntR"/>
    <property type="match status" value="1"/>
</dbReference>
<dbReference type="InterPro" id="IPR046335">
    <property type="entry name" value="LacI/GalR-like_sensor"/>
</dbReference>
<name>G2TLS0_HEYCO</name>
<dbReference type="GO" id="GO:0003700">
    <property type="term" value="F:DNA-binding transcription factor activity"/>
    <property type="evidence" value="ECO:0007669"/>
    <property type="project" value="InterPro"/>
</dbReference>
<evidence type="ECO:0000256" key="4">
    <source>
        <dbReference type="SAM" id="MobiDB-lite"/>
    </source>
</evidence>
<dbReference type="PRINTS" id="PR00035">
    <property type="entry name" value="HTHGNTR"/>
</dbReference>
<evidence type="ECO:0000256" key="3">
    <source>
        <dbReference type="ARBA" id="ARBA00023163"/>
    </source>
</evidence>
<dbReference type="InterPro" id="IPR033532">
    <property type="entry name" value="AraR_ligand_bind_dom"/>
</dbReference>
<dbReference type="CDD" id="cd01541">
    <property type="entry name" value="PBP1_AraR"/>
    <property type="match status" value="1"/>
</dbReference>
<evidence type="ECO:0000313" key="7">
    <source>
        <dbReference type="Proteomes" id="UP000009283"/>
    </source>
</evidence>
<dbReference type="InterPro" id="IPR036390">
    <property type="entry name" value="WH_DNA-bd_sf"/>
</dbReference>
<reference evidence="6 7" key="1">
    <citation type="journal article" date="2011" name="Stand. Genomic Sci.">
        <title>Complete Genome Sequence of a thermotolerant sporogenic lactic acid bacterium, Bacillus coagulans strain 36D1.</title>
        <authorList>
            <person name="Rhee M.S."/>
            <person name="Moritz B.E."/>
            <person name="Xie G."/>
            <person name="Glavina Del Rio T."/>
            <person name="Dalin E."/>
            <person name="Tice H."/>
            <person name="Bruce D."/>
            <person name="Goodwin L."/>
            <person name="Chertkov O."/>
            <person name="Brettin T."/>
            <person name="Han C."/>
            <person name="Detter C."/>
            <person name="Pitluck S."/>
            <person name="Land M.L."/>
            <person name="Patel M."/>
            <person name="Ou M."/>
            <person name="Harbrucker R."/>
            <person name="Ingram L.O."/>
            <person name="Shanmugam K.T."/>
        </authorList>
    </citation>
    <scope>NUCLEOTIDE SEQUENCE [LARGE SCALE GENOMIC DNA]</scope>
    <source>
        <strain evidence="6 7">36D1</strain>
    </source>
</reference>
<feature type="region of interest" description="Disordered" evidence="4">
    <location>
        <begin position="422"/>
        <end position="447"/>
    </location>
</feature>
<dbReference type="FunFam" id="1.10.10.10:FF:000079">
    <property type="entry name" value="GntR family transcriptional regulator"/>
    <property type="match status" value="1"/>
</dbReference>
<evidence type="ECO:0000256" key="1">
    <source>
        <dbReference type="ARBA" id="ARBA00023015"/>
    </source>
</evidence>
<dbReference type="GO" id="GO:0000976">
    <property type="term" value="F:transcription cis-regulatory region binding"/>
    <property type="evidence" value="ECO:0007669"/>
    <property type="project" value="TreeGrafter"/>
</dbReference>
<evidence type="ECO:0000313" key="6">
    <source>
        <dbReference type="EMBL" id="AEP01523.1"/>
    </source>
</evidence>
<organism evidence="6 7">
    <name type="scientific">Heyndrickxia coagulans 36D1</name>
    <dbReference type="NCBI Taxonomy" id="345219"/>
    <lineage>
        <taxon>Bacteria</taxon>
        <taxon>Bacillati</taxon>
        <taxon>Bacillota</taxon>
        <taxon>Bacilli</taxon>
        <taxon>Bacillales</taxon>
        <taxon>Bacillaceae</taxon>
        <taxon>Heyndrickxia</taxon>
    </lineage>
</organism>
<dbReference type="InterPro" id="IPR036388">
    <property type="entry name" value="WH-like_DNA-bd_sf"/>
</dbReference>
<dbReference type="Gene3D" id="1.10.10.10">
    <property type="entry name" value="Winged helix-like DNA-binding domain superfamily/Winged helix DNA-binding domain"/>
    <property type="match status" value="1"/>
</dbReference>
<dbReference type="PROSITE" id="PS50949">
    <property type="entry name" value="HTH_GNTR"/>
    <property type="match status" value="1"/>
</dbReference>
<dbReference type="eggNOG" id="COG1609">
    <property type="taxonomic scope" value="Bacteria"/>
</dbReference>
<dbReference type="HOGENOM" id="CLU_037628_15_0_9"/>
<dbReference type="KEGG" id="bag:Bcoa_2343"/>
<evidence type="ECO:0000259" key="5">
    <source>
        <dbReference type="PROSITE" id="PS50949"/>
    </source>
</evidence>
<keyword evidence="3" id="KW-0804">Transcription</keyword>
<dbReference type="SUPFAM" id="SSF46785">
    <property type="entry name" value="Winged helix' DNA-binding domain"/>
    <property type="match status" value="1"/>
</dbReference>
<gene>
    <name evidence="6" type="ORF">Bcoa_2343</name>
</gene>